<comment type="caution">
    <text evidence="3">The sequence shown here is derived from an EMBL/GenBank/DDBJ whole genome shotgun (WGS) entry which is preliminary data.</text>
</comment>
<accession>A0ABN9TAA7</accession>
<dbReference type="EMBL" id="CAUYUJ010014504">
    <property type="protein sequence ID" value="CAK0842064.1"/>
    <property type="molecule type" value="Genomic_DNA"/>
</dbReference>
<dbReference type="Gene3D" id="1.10.1000.11">
    <property type="entry name" value="Arf Nucleotide-binding Site Opener,domain 2"/>
    <property type="match status" value="1"/>
</dbReference>
<dbReference type="SMART" id="SM00222">
    <property type="entry name" value="Sec7"/>
    <property type="match status" value="1"/>
</dbReference>
<reference evidence="3" key="1">
    <citation type="submission" date="2023-10" db="EMBL/GenBank/DDBJ databases">
        <authorList>
            <person name="Chen Y."/>
            <person name="Shah S."/>
            <person name="Dougan E. K."/>
            <person name="Thang M."/>
            <person name="Chan C."/>
        </authorList>
    </citation>
    <scope>NUCLEOTIDE SEQUENCE [LARGE SCALE GENOMIC DNA]</scope>
</reference>
<protein>
    <recommendedName>
        <fullName evidence="2">SEC7 domain-containing protein</fullName>
    </recommendedName>
</protein>
<dbReference type="InterPro" id="IPR000904">
    <property type="entry name" value="Sec7_dom"/>
</dbReference>
<dbReference type="PROSITE" id="PS50190">
    <property type="entry name" value="SEC7"/>
    <property type="match status" value="1"/>
</dbReference>
<keyword evidence="4" id="KW-1185">Reference proteome</keyword>
<evidence type="ECO:0000313" key="3">
    <source>
        <dbReference type="EMBL" id="CAK0842064.1"/>
    </source>
</evidence>
<sequence>MSQHLCLPRESQQIDRIVEAFAKAYCEANPGSFPDEDSAYLTLFAIVMLNADVHTAQVKKKMTKQQFVSNTKLAVPLVEAVVFEDIYDRVQLEEITLGARRSSGRGVPLLLLQLSSVLVRGDLSDLSDLCQCEDSISVGLVVGLLLVGLGVLLAYALASGAEGVGVAEAVATLEEAAEHWATAQERVRLARARICVYLPRGQPGGALTGYIPDGDQYKEDLAHGGDAETWCFSLDYNKGAIGEPELRGRLLAGPPLSGAEREREWGRLLGRGPEKEGPCRACRPSCRLPALVDLLDGAAGQRRDEEVVFEAFGSAASEGREGAGRLAALFCERHAAWVAAGGDGGGGESSPDAHTFARMAQLLRYHRPQRASELEGACRAAGHPGLAAALGAACSSCGMPVALRDILLELPESDADLWTDADACGHTEADLLCLACDLVVLEGRQGLLLLLIVALLSEAAASLKPEAAAGLDEALRGALSLSLAARLSVEEIHRCVQDARAMLDSTPTTLQGVFDDAGAELPACAVAPEEVLRHTHGGAVGDWRLIVVDARMRPSTLALPVCVRLPLARHSARRGALRELPGDDAIHVCLVGDLAPTRGDDAFELCRYLSGPGVFRSHVSVVAGGWASLEMAAAALDLDLLPACSLEDERGESRDAAAAVAEAVGHVADVTGRVSGAAHQAVQTAWAEAPPLGPAVAGARVAAAGAAGQAAEAAGQAARRRMRWSLRFAEDGPVAVAASSMRKSLRVESLAALVA</sequence>
<proteinExistence type="predicted"/>
<keyword evidence="1" id="KW-0812">Transmembrane</keyword>
<name>A0ABN9TAA7_9DINO</name>
<dbReference type="Proteomes" id="UP001189429">
    <property type="component" value="Unassembled WGS sequence"/>
</dbReference>
<keyword evidence="1" id="KW-1133">Transmembrane helix</keyword>
<dbReference type="SUPFAM" id="SSF48425">
    <property type="entry name" value="Sec7 domain"/>
    <property type="match status" value="1"/>
</dbReference>
<dbReference type="Pfam" id="PF01369">
    <property type="entry name" value="Sec7"/>
    <property type="match status" value="1"/>
</dbReference>
<dbReference type="PANTHER" id="PTHR10663">
    <property type="entry name" value="GUANYL-NUCLEOTIDE EXCHANGE FACTOR"/>
    <property type="match status" value="1"/>
</dbReference>
<gene>
    <name evidence="3" type="ORF">PCOR1329_LOCUS37103</name>
</gene>
<evidence type="ECO:0000259" key="2">
    <source>
        <dbReference type="PROSITE" id="PS50190"/>
    </source>
</evidence>
<dbReference type="InterPro" id="IPR035999">
    <property type="entry name" value="Sec7_dom_sf"/>
</dbReference>
<feature type="transmembrane region" description="Helical" evidence="1">
    <location>
        <begin position="136"/>
        <end position="158"/>
    </location>
</feature>
<evidence type="ECO:0000313" key="4">
    <source>
        <dbReference type="Proteomes" id="UP001189429"/>
    </source>
</evidence>
<evidence type="ECO:0000256" key="1">
    <source>
        <dbReference type="SAM" id="Phobius"/>
    </source>
</evidence>
<feature type="domain" description="SEC7" evidence="2">
    <location>
        <begin position="3"/>
        <end position="93"/>
    </location>
</feature>
<keyword evidence="1" id="KW-0472">Membrane</keyword>
<dbReference type="InterPro" id="IPR023394">
    <property type="entry name" value="Sec7_C_sf"/>
</dbReference>
<organism evidence="3 4">
    <name type="scientific">Prorocentrum cordatum</name>
    <dbReference type="NCBI Taxonomy" id="2364126"/>
    <lineage>
        <taxon>Eukaryota</taxon>
        <taxon>Sar</taxon>
        <taxon>Alveolata</taxon>
        <taxon>Dinophyceae</taxon>
        <taxon>Prorocentrales</taxon>
        <taxon>Prorocentraceae</taxon>
        <taxon>Prorocentrum</taxon>
    </lineage>
</organism>